<feature type="domain" description="TOG" evidence="8">
    <location>
        <begin position="274"/>
        <end position="506"/>
    </location>
</feature>
<evidence type="ECO:0000259" key="8">
    <source>
        <dbReference type="SMART" id="SM01349"/>
    </source>
</evidence>
<feature type="compositionally biased region" description="Low complexity" evidence="7">
    <location>
        <begin position="1786"/>
        <end position="1832"/>
    </location>
</feature>
<feature type="region of interest" description="Disordered" evidence="7">
    <location>
        <begin position="1786"/>
        <end position="1840"/>
    </location>
</feature>
<keyword evidence="2" id="KW-0963">Cytoplasm</keyword>
<evidence type="ECO:0000256" key="4">
    <source>
        <dbReference type="ARBA" id="ARBA00023212"/>
    </source>
</evidence>
<feature type="region of interest" description="Disordered" evidence="7">
    <location>
        <begin position="1935"/>
        <end position="2017"/>
    </location>
</feature>
<dbReference type="OrthoDB" id="205662at2759"/>
<dbReference type="InterPro" id="IPR016024">
    <property type="entry name" value="ARM-type_fold"/>
</dbReference>
<feature type="compositionally biased region" description="Polar residues" evidence="7">
    <location>
        <begin position="1597"/>
        <end position="1609"/>
    </location>
</feature>
<dbReference type="FunFam" id="1.25.10.10:FF:000063">
    <property type="entry name" value="Putative cytoskeleton-associated protein 5"/>
    <property type="match status" value="1"/>
</dbReference>
<feature type="compositionally biased region" description="Low complexity" evidence="7">
    <location>
        <begin position="1617"/>
        <end position="1647"/>
    </location>
</feature>
<feature type="region of interest" description="Disordered" evidence="7">
    <location>
        <begin position="507"/>
        <end position="541"/>
    </location>
</feature>
<dbReference type="PROSITE" id="PS50077">
    <property type="entry name" value="HEAT_REPEAT"/>
    <property type="match status" value="1"/>
</dbReference>
<dbReference type="GO" id="GO:1990571">
    <property type="term" value="P:meiotic centromere clustering"/>
    <property type="evidence" value="ECO:0007669"/>
    <property type="project" value="UniProtKB-ARBA"/>
</dbReference>
<dbReference type="InterPro" id="IPR048491">
    <property type="entry name" value="XMAP215_CLASP_TOG"/>
</dbReference>
<dbReference type="InterPro" id="IPR045110">
    <property type="entry name" value="XMAP215"/>
</dbReference>
<keyword evidence="10" id="KW-1185">Reference proteome</keyword>
<dbReference type="GO" id="GO:0046785">
    <property type="term" value="P:microtubule polymerization"/>
    <property type="evidence" value="ECO:0007669"/>
    <property type="project" value="InterPro"/>
</dbReference>
<evidence type="ECO:0000256" key="6">
    <source>
        <dbReference type="PROSITE-ProRule" id="PRU00103"/>
    </source>
</evidence>
<dbReference type="SMART" id="SM01349">
    <property type="entry name" value="TOG"/>
    <property type="match status" value="4"/>
</dbReference>
<dbReference type="PANTHER" id="PTHR12609">
    <property type="entry name" value="MICROTUBULE ASSOCIATED PROTEIN XMAP215"/>
    <property type="match status" value="1"/>
</dbReference>
<feature type="compositionally biased region" description="Polar residues" evidence="7">
    <location>
        <begin position="2034"/>
        <end position="2043"/>
    </location>
</feature>
<feature type="compositionally biased region" description="Polar residues" evidence="7">
    <location>
        <begin position="1935"/>
        <end position="1950"/>
    </location>
</feature>
<feature type="domain" description="TOG" evidence="8">
    <location>
        <begin position="843"/>
        <end position="1076"/>
    </location>
</feature>
<dbReference type="GO" id="GO:0044732">
    <property type="term" value="C:mitotic spindle pole body"/>
    <property type="evidence" value="ECO:0007669"/>
    <property type="project" value="UniProtKB-ARBA"/>
</dbReference>
<feature type="compositionally biased region" description="Low complexity" evidence="7">
    <location>
        <begin position="1951"/>
        <end position="1963"/>
    </location>
</feature>
<feature type="compositionally biased region" description="Gly residues" evidence="7">
    <location>
        <begin position="1577"/>
        <end position="1589"/>
    </location>
</feature>
<feature type="domain" description="TOG" evidence="8">
    <location>
        <begin position="594"/>
        <end position="825"/>
    </location>
</feature>
<feature type="compositionally biased region" description="Low complexity" evidence="7">
    <location>
        <begin position="2044"/>
        <end position="2054"/>
    </location>
</feature>
<evidence type="ECO:0000256" key="3">
    <source>
        <dbReference type="ARBA" id="ARBA00022737"/>
    </source>
</evidence>
<feature type="compositionally biased region" description="Polar residues" evidence="7">
    <location>
        <begin position="1655"/>
        <end position="1664"/>
    </location>
</feature>
<name>A0A9P3H3V9_9FUNG</name>
<feature type="region of interest" description="Disordered" evidence="7">
    <location>
        <begin position="1853"/>
        <end position="1907"/>
    </location>
</feature>
<evidence type="ECO:0000313" key="10">
    <source>
        <dbReference type="Proteomes" id="UP000827284"/>
    </source>
</evidence>
<dbReference type="InterPro" id="IPR011989">
    <property type="entry name" value="ARM-like"/>
</dbReference>
<dbReference type="SUPFAM" id="SSF48371">
    <property type="entry name" value="ARM repeat"/>
    <property type="match status" value="2"/>
</dbReference>
<feature type="compositionally biased region" description="Low complexity" evidence="7">
    <location>
        <begin position="2064"/>
        <end position="2075"/>
    </location>
</feature>
<proteinExistence type="inferred from homology"/>
<protein>
    <submittedName>
        <fullName evidence="9">Cytoskeleton-associated protein 5</fullName>
    </submittedName>
</protein>
<evidence type="ECO:0000256" key="1">
    <source>
        <dbReference type="ARBA" id="ARBA00004245"/>
    </source>
</evidence>
<dbReference type="FunFam" id="1.25.10.10:FF:000019">
    <property type="entry name" value="Cytoskeleton-associated protein 5"/>
    <property type="match status" value="1"/>
</dbReference>
<evidence type="ECO:0000256" key="7">
    <source>
        <dbReference type="SAM" id="MobiDB-lite"/>
    </source>
</evidence>
<dbReference type="GO" id="GO:0051010">
    <property type="term" value="F:microtubule plus-end binding"/>
    <property type="evidence" value="ECO:0007669"/>
    <property type="project" value="InterPro"/>
</dbReference>
<dbReference type="GO" id="GO:0005881">
    <property type="term" value="C:cytoplasmic microtubule"/>
    <property type="evidence" value="ECO:0007669"/>
    <property type="project" value="UniProtKB-ARBA"/>
</dbReference>
<dbReference type="EMBL" id="BQFW01000002">
    <property type="protein sequence ID" value="GJJ69257.1"/>
    <property type="molecule type" value="Genomic_DNA"/>
</dbReference>
<dbReference type="GO" id="GO:0099070">
    <property type="term" value="C:static microtubule bundle"/>
    <property type="evidence" value="ECO:0007669"/>
    <property type="project" value="UniProtKB-ARBA"/>
</dbReference>
<feature type="region of interest" description="Disordered" evidence="7">
    <location>
        <begin position="571"/>
        <end position="592"/>
    </location>
</feature>
<feature type="compositionally biased region" description="Low complexity" evidence="7">
    <location>
        <begin position="1857"/>
        <end position="1869"/>
    </location>
</feature>
<keyword evidence="4" id="KW-0206">Cytoskeleton</keyword>
<dbReference type="Pfam" id="PF21041">
    <property type="entry name" value="XMAP215_CLASP_TOG"/>
    <property type="match status" value="3"/>
</dbReference>
<feature type="region of interest" description="Disordered" evidence="7">
    <location>
        <begin position="1069"/>
        <end position="1161"/>
    </location>
</feature>
<dbReference type="Proteomes" id="UP000827284">
    <property type="component" value="Unassembled WGS sequence"/>
</dbReference>
<feature type="compositionally biased region" description="Polar residues" evidence="7">
    <location>
        <begin position="1896"/>
        <end position="1907"/>
    </location>
</feature>
<feature type="compositionally biased region" description="Low complexity" evidence="7">
    <location>
        <begin position="517"/>
        <end position="541"/>
    </location>
</feature>
<feature type="domain" description="TOG" evidence="8">
    <location>
        <begin position="3"/>
        <end position="231"/>
    </location>
</feature>
<accession>A0A9P3H3V9</accession>
<evidence type="ECO:0000256" key="5">
    <source>
        <dbReference type="ARBA" id="ARBA00025722"/>
    </source>
</evidence>
<comment type="caution">
    <text evidence="9">The sequence shown here is derived from an EMBL/GenBank/DDBJ whole genome shotgun (WGS) entry which is preliminary data.</text>
</comment>
<gene>
    <name evidence="9" type="ORF">EMPS_01603</name>
</gene>
<feature type="compositionally biased region" description="Low complexity" evidence="7">
    <location>
        <begin position="1080"/>
        <end position="1092"/>
    </location>
</feature>
<evidence type="ECO:0000313" key="9">
    <source>
        <dbReference type="EMBL" id="GJJ69257.1"/>
    </source>
</evidence>
<feature type="region of interest" description="Disordered" evidence="7">
    <location>
        <begin position="2034"/>
        <end position="2075"/>
    </location>
</feature>
<dbReference type="GO" id="GO:1990498">
    <property type="term" value="C:mitotic spindle microtubule"/>
    <property type="evidence" value="ECO:0007669"/>
    <property type="project" value="UniProtKB-ARBA"/>
</dbReference>
<dbReference type="Gene3D" id="1.25.10.10">
    <property type="entry name" value="Leucine-rich Repeat Variant"/>
    <property type="match status" value="4"/>
</dbReference>
<dbReference type="GO" id="GO:0051315">
    <property type="term" value="P:attachment of mitotic spindle microtubules to kinetochore"/>
    <property type="evidence" value="ECO:0007669"/>
    <property type="project" value="UniProtKB-ARBA"/>
</dbReference>
<keyword evidence="3" id="KW-0677">Repeat</keyword>
<comment type="similarity">
    <text evidence="5">Belongs to the TOG/XMAP215 family.</text>
</comment>
<feature type="repeat" description="HEAT" evidence="6">
    <location>
        <begin position="1013"/>
        <end position="1051"/>
    </location>
</feature>
<dbReference type="GO" id="GO:0030951">
    <property type="term" value="P:establishment or maintenance of microtubule cytoskeleton polarity"/>
    <property type="evidence" value="ECO:0007669"/>
    <property type="project" value="InterPro"/>
</dbReference>
<dbReference type="InterPro" id="IPR021133">
    <property type="entry name" value="HEAT_type_2"/>
</dbReference>
<reference evidence="9" key="2">
    <citation type="journal article" date="2022" name="Microbiol. Resour. Announc.">
        <title>Whole-Genome Sequence of Entomortierella parvispora E1425, a Mucoromycotan Fungus Associated with Burkholderiaceae-Related Endosymbiotic Bacteria.</title>
        <authorList>
            <person name="Herlambang A."/>
            <person name="Guo Y."/>
            <person name="Takashima Y."/>
            <person name="Narisawa K."/>
            <person name="Ohta H."/>
            <person name="Nishizawa T."/>
        </authorList>
    </citation>
    <scope>NUCLEOTIDE SEQUENCE</scope>
    <source>
        <strain evidence="9">E1425</strain>
    </source>
</reference>
<dbReference type="GO" id="GO:0061863">
    <property type="term" value="F:microtubule plus end polymerase"/>
    <property type="evidence" value="ECO:0007669"/>
    <property type="project" value="InterPro"/>
</dbReference>
<feature type="compositionally biased region" description="Low complexity" evidence="7">
    <location>
        <begin position="571"/>
        <end position="581"/>
    </location>
</feature>
<feature type="region of interest" description="Disordered" evidence="7">
    <location>
        <begin position="1567"/>
        <end position="1720"/>
    </location>
</feature>
<dbReference type="FunFam" id="1.25.10.10:FF:000068">
    <property type="entry name" value="cytoskeleton-associated protein 5 isoform X1"/>
    <property type="match status" value="1"/>
</dbReference>
<comment type="subcellular location">
    <subcellularLocation>
        <location evidence="1">Cytoplasm</location>
        <location evidence="1">Cytoskeleton</location>
    </subcellularLocation>
</comment>
<reference evidence="9" key="1">
    <citation type="submission" date="2021-11" db="EMBL/GenBank/DDBJ databases">
        <authorList>
            <person name="Herlambang A."/>
            <person name="Guo Y."/>
            <person name="Takashima Y."/>
            <person name="Nishizawa T."/>
        </authorList>
    </citation>
    <scope>NUCLEOTIDE SEQUENCE</scope>
    <source>
        <strain evidence="9">E1425</strain>
    </source>
</reference>
<organism evidence="9 10">
    <name type="scientific">Entomortierella parvispora</name>
    <dbReference type="NCBI Taxonomy" id="205924"/>
    <lineage>
        <taxon>Eukaryota</taxon>
        <taxon>Fungi</taxon>
        <taxon>Fungi incertae sedis</taxon>
        <taxon>Mucoromycota</taxon>
        <taxon>Mortierellomycotina</taxon>
        <taxon>Mortierellomycetes</taxon>
        <taxon>Mortierellales</taxon>
        <taxon>Mortierellaceae</taxon>
        <taxon>Entomortierella</taxon>
    </lineage>
</organism>
<dbReference type="GO" id="GO:0000022">
    <property type="term" value="P:mitotic spindle elongation"/>
    <property type="evidence" value="ECO:0007669"/>
    <property type="project" value="UniProtKB-ARBA"/>
</dbReference>
<feature type="compositionally biased region" description="Low complexity" evidence="7">
    <location>
        <begin position="1987"/>
        <end position="2011"/>
    </location>
</feature>
<dbReference type="InterPro" id="IPR034085">
    <property type="entry name" value="TOG"/>
</dbReference>
<sequence>MDEFGGNAPEENFNQIPVQERLEHKNWKARVSAYEELAKLFRTSVEDSDFRRFEGSLKKIALDSNAVAQESGLATLIQFVENAPDPNRTKSTVVPAVVEKCLSSTRTGTKAKALDLILLYVEVDSPDPVIEDVLPGLDAKLPKLVATTTNALAAIVRTFGVRNLNVKPLVKKLPPLFGHSDKNVRAEANALTIELYRWLGKAIMPSLEDLKPVQLKELGEAFEKLPDEKPTQLKYLRSQQAEMAAAAAAAEAGGDDGDDGHDEDEEMIVVDELDLFDPVDVNAKMESNFYEFLASKKWQERKEALDALLVLCKSPKILDSHYSELVGALGKRMADTNINIVIVAANCLEGLARGLRDGFNKYKSSVASLVMDRLKERKVTVVEALAGALNAMYSTVPYSELLEDSAANVAHKNPQIRAEVIKLQIQKLKEIKIVPSKPEIKTGCEMLVKAFDDGDAAVREATAEALGTLMKCCGEKPLLAYIEKLDTVKMGKVKEYSDKAVVKAKAAPAAAPPKAAPPKVLTSSKPAAKKPTPVAAPAAAPVKKPVAKPPVIGAKKPAAKAAPASAAPASAVKKVAPAASSGGSKKEEEPLRYKFSNDTAEEQAAEFLTPELIAEFGDSSWKVRLEAMEKLHELVETSDGFEAELITRVLAKKPGWKESNFQVTSKLYGILQLQAQKLPTFSKACAALTIPAMIDKMGDIKLKKAAGDCLTVYAETISLQFVLSQSYDPLKKLKAPKALADSLTWINQQLEDFGIAGLQVRELIDFLKIALGSANAAVRTNAVGVLGTLRRFIGPGIRSFVEDCNSSLLATIDAEFAKVADMEPPQVSKGAVEEAAGSAAVDELFPKVDIGNQFTSALLEECGDANWKVRKEGLEKVAAIVDANKRIKPNLGGLPGALKLRLGDSNKNLQILTMEICTNLAVAMGKPFDKFARILCANVASCLTDQKDNVRTTAIGALDAFATQSGLDSMVSSLAVSLVTNSPTLRKDLLVWLSTFCNGAKERDVTLPDLSSLIPPVLQCLQDRSPDVRKAGQSFLPILMASAGYDAIVSKCGDLKGAAKAAIMPMLEAAKPAPPPRPPSAAGTASKAAPGALNTLPSLPRPGVKPGARPGTSALPGLSQPSKTTPKPTPSALPAMTGPPREQQSSPIPPLPSLPGSSGLMAPRSRLALKKPGQTIPSAMDSGLPGGPPRVSRLHDMQVDYDDYQAPPTQSGLPTLGKSLQRSFEPTEGLAPSSLPMNGSRIGGFGNGLQMNNGLSQPPPSIVVPPSAQIKRLSVSGGDRRGEAQMDIIVTSITSDIPQESIDALKNLEKALHGPLEPIYPHINELVSAHTLQIRLAYTALDERNSSKTRVCKHLVNSLVSLFSNKQLASRVQSETLYNLLHELASRLMDKNLDRVESGQQLAKALNVTMVKVLENSNRNATFNALLLILVRCAQPLRGGNNDPIDAAHQAKFGDLIMKCIWKLTKTIKECVAAGTLKPNELLADMNDFLVSISPPEWKRRAQENVPLGDMPLRTVKTVLVELSSGLGDEVFNHLDLIQDPTKSAIHQYLVHMTGSKKRPIAQVLNPATQPMPNMSMGGGAGPGGLGGRGGDRLSMLPNQNLGVHNQQPHGGLSGLQSPQSPQFQPPMQSISSPRGMQQPPSSFGSPSGFGGMASVQQPQSFQSDFGGAGAALNRPLGQSPVQQHARAQSPFRPNASKTATNGIGSNGTGDSEGAGASETEMNSRLTQIFTKIGTREETKQGISDLYAFQKMYPNMESKVNAQLSKTGTFFQSYIRRGLANLEAEANGNNGGATTPGSAASGPPSASSTSSSSHFGGSSVHAGGSLSLSSSTSHRESSGMDLSAAAALIAARRRESTMSSTDSSSENGASSGGGAESYKDRLARLQQMFGYKNESKTPSPVQDMQGNLTGREQQDLDYQQHQLQQQKILAQHNRLSSRPTSLYQPQSSLASGSPTMLSSTTSSMGGGGGSPYQSQFGDSRNGHHGFSSPVQQQQQQAPQSPSSSLQSLQESMAAKERAQTVALMKERLARMKSQNLTSSQMALQQFHQQQAASQGSGGQGGQGQQHQGQQGNQYF</sequence>
<evidence type="ECO:0000256" key="2">
    <source>
        <dbReference type="ARBA" id="ARBA00022490"/>
    </source>
</evidence>